<name>A0A9X3S4U0_9ACTN</name>
<protein>
    <recommendedName>
        <fullName evidence="4">Transferase</fullName>
    </recommendedName>
</protein>
<keyword evidence="3" id="KW-1185">Reference proteome</keyword>
<evidence type="ECO:0000256" key="1">
    <source>
        <dbReference type="SAM" id="MobiDB-lite"/>
    </source>
</evidence>
<comment type="caution">
    <text evidence="2">The sequence shown here is derived from an EMBL/GenBank/DDBJ whole genome shotgun (WGS) entry which is preliminary data.</text>
</comment>
<dbReference type="Proteomes" id="UP001149140">
    <property type="component" value="Unassembled WGS sequence"/>
</dbReference>
<reference evidence="2" key="1">
    <citation type="submission" date="2022-10" db="EMBL/GenBank/DDBJ databases">
        <title>The WGS of Solirubrobacter ginsenosidimutans DSM 21036.</title>
        <authorList>
            <person name="Jiang Z."/>
        </authorList>
    </citation>
    <scope>NUCLEOTIDE SEQUENCE</scope>
    <source>
        <strain evidence="2">DSM 21036</strain>
    </source>
</reference>
<evidence type="ECO:0000313" key="2">
    <source>
        <dbReference type="EMBL" id="MDA0166199.1"/>
    </source>
</evidence>
<sequence>MRARSRGRLVAARSVRVGAGARVRVAPGARVILGPGVTLGPDCRIEAVAGEIRVGAGVAVGERAVIVAHAGVEIGERARIGHWAALNDAAPTWDDVETPVRAQPLRRAPITVGAGAVLGPHASLGPGARVAPGEEIAPYAVVPAPPKPKPAPVRSSPRGAGGGGRR</sequence>
<dbReference type="RefSeq" id="WP_270045457.1">
    <property type="nucleotide sequence ID" value="NZ_JAPDOD010000060.1"/>
</dbReference>
<accession>A0A9X3S4U0</accession>
<dbReference type="EMBL" id="JAPDOD010000060">
    <property type="protein sequence ID" value="MDA0166199.1"/>
    <property type="molecule type" value="Genomic_DNA"/>
</dbReference>
<dbReference type="Gene3D" id="2.160.10.10">
    <property type="entry name" value="Hexapeptide repeat proteins"/>
    <property type="match status" value="1"/>
</dbReference>
<organism evidence="2 3">
    <name type="scientific">Solirubrobacter ginsenosidimutans</name>
    <dbReference type="NCBI Taxonomy" id="490573"/>
    <lineage>
        <taxon>Bacteria</taxon>
        <taxon>Bacillati</taxon>
        <taxon>Actinomycetota</taxon>
        <taxon>Thermoleophilia</taxon>
        <taxon>Solirubrobacterales</taxon>
        <taxon>Solirubrobacteraceae</taxon>
        <taxon>Solirubrobacter</taxon>
    </lineage>
</organism>
<dbReference type="InterPro" id="IPR011004">
    <property type="entry name" value="Trimer_LpxA-like_sf"/>
</dbReference>
<dbReference type="SUPFAM" id="SSF51161">
    <property type="entry name" value="Trimeric LpxA-like enzymes"/>
    <property type="match status" value="1"/>
</dbReference>
<evidence type="ECO:0000313" key="3">
    <source>
        <dbReference type="Proteomes" id="UP001149140"/>
    </source>
</evidence>
<proteinExistence type="predicted"/>
<gene>
    <name evidence="2" type="ORF">OM076_38395</name>
</gene>
<feature type="region of interest" description="Disordered" evidence="1">
    <location>
        <begin position="140"/>
        <end position="166"/>
    </location>
</feature>
<dbReference type="AlphaFoldDB" id="A0A9X3S4U0"/>
<evidence type="ECO:0008006" key="4">
    <source>
        <dbReference type="Google" id="ProtNLM"/>
    </source>
</evidence>